<accession>A0AAW2VM81</accession>
<dbReference type="InterPro" id="IPR036397">
    <property type="entry name" value="RNaseH_sf"/>
</dbReference>
<dbReference type="AlphaFoldDB" id="A0AAW2VM81"/>
<name>A0AAW2VM81_SESRA</name>
<dbReference type="Pfam" id="PF13966">
    <property type="entry name" value="zf-RVT"/>
    <property type="match status" value="1"/>
</dbReference>
<dbReference type="EMBL" id="JACGWJ010000003">
    <property type="protein sequence ID" value="KAL0429541.1"/>
    <property type="molecule type" value="Genomic_DNA"/>
</dbReference>
<evidence type="ECO:0000313" key="2">
    <source>
        <dbReference type="EMBL" id="KAL0429541.1"/>
    </source>
</evidence>
<protein>
    <submittedName>
        <fullName evidence="2">Retrovirus-related Pol polyprotein from type-1 retrotransposable element R2</fullName>
    </submittedName>
</protein>
<dbReference type="InterPro" id="IPR012337">
    <property type="entry name" value="RNaseH-like_sf"/>
</dbReference>
<dbReference type="PANTHER" id="PTHR46890">
    <property type="entry name" value="NON-LTR RETROLELEMENT REVERSE TRANSCRIPTASE-LIKE PROTEIN-RELATED"/>
    <property type="match status" value="1"/>
</dbReference>
<dbReference type="InterPro" id="IPR002156">
    <property type="entry name" value="RNaseH_domain"/>
</dbReference>
<dbReference type="Pfam" id="PF13456">
    <property type="entry name" value="RVT_3"/>
    <property type="match status" value="1"/>
</dbReference>
<dbReference type="GO" id="GO:0003676">
    <property type="term" value="F:nucleic acid binding"/>
    <property type="evidence" value="ECO:0007669"/>
    <property type="project" value="InterPro"/>
</dbReference>
<dbReference type="SUPFAM" id="SSF53098">
    <property type="entry name" value="Ribonuclease H-like"/>
    <property type="match status" value="1"/>
</dbReference>
<reference evidence="2" key="1">
    <citation type="submission" date="2020-06" db="EMBL/GenBank/DDBJ databases">
        <authorList>
            <person name="Li T."/>
            <person name="Hu X."/>
            <person name="Zhang T."/>
            <person name="Song X."/>
            <person name="Zhang H."/>
            <person name="Dai N."/>
            <person name="Sheng W."/>
            <person name="Hou X."/>
            <person name="Wei L."/>
        </authorList>
    </citation>
    <scope>NUCLEOTIDE SEQUENCE</scope>
    <source>
        <strain evidence="2">G02</strain>
        <tissue evidence="2">Leaf</tissue>
    </source>
</reference>
<dbReference type="InterPro" id="IPR000477">
    <property type="entry name" value="RT_dom"/>
</dbReference>
<dbReference type="CDD" id="cd06222">
    <property type="entry name" value="RNase_H_like"/>
    <property type="match status" value="1"/>
</dbReference>
<dbReference type="InterPro" id="IPR026960">
    <property type="entry name" value="RVT-Znf"/>
</dbReference>
<reference evidence="2" key="2">
    <citation type="journal article" date="2024" name="Plant">
        <title>Genomic evolution and insights into agronomic trait innovations of Sesamum species.</title>
        <authorList>
            <person name="Miao H."/>
            <person name="Wang L."/>
            <person name="Qu L."/>
            <person name="Liu H."/>
            <person name="Sun Y."/>
            <person name="Le M."/>
            <person name="Wang Q."/>
            <person name="Wei S."/>
            <person name="Zheng Y."/>
            <person name="Lin W."/>
            <person name="Duan Y."/>
            <person name="Cao H."/>
            <person name="Xiong S."/>
            <person name="Wang X."/>
            <person name="Wei L."/>
            <person name="Li C."/>
            <person name="Ma Q."/>
            <person name="Ju M."/>
            <person name="Zhao R."/>
            <person name="Li G."/>
            <person name="Mu C."/>
            <person name="Tian Q."/>
            <person name="Mei H."/>
            <person name="Zhang T."/>
            <person name="Gao T."/>
            <person name="Zhang H."/>
        </authorList>
    </citation>
    <scope>NUCLEOTIDE SEQUENCE</scope>
    <source>
        <strain evidence="2">G02</strain>
    </source>
</reference>
<dbReference type="SUPFAM" id="SSF56672">
    <property type="entry name" value="DNA/RNA polymerases"/>
    <property type="match status" value="1"/>
</dbReference>
<dbReference type="InterPro" id="IPR044730">
    <property type="entry name" value="RNase_H-like_dom_plant"/>
</dbReference>
<dbReference type="PANTHER" id="PTHR46890:SF48">
    <property type="entry name" value="RNA-DIRECTED DNA POLYMERASE"/>
    <property type="match status" value="1"/>
</dbReference>
<organism evidence="2">
    <name type="scientific">Sesamum radiatum</name>
    <name type="common">Black benniseed</name>
    <dbReference type="NCBI Taxonomy" id="300843"/>
    <lineage>
        <taxon>Eukaryota</taxon>
        <taxon>Viridiplantae</taxon>
        <taxon>Streptophyta</taxon>
        <taxon>Embryophyta</taxon>
        <taxon>Tracheophyta</taxon>
        <taxon>Spermatophyta</taxon>
        <taxon>Magnoliopsida</taxon>
        <taxon>eudicotyledons</taxon>
        <taxon>Gunneridae</taxon>
        <taxon>Pentapetalae</taxon>
        <taxon>asterids</taxon>
        <taxon>lamiids</taxon>
        <taxon>Lamiales</taxon>
        <taxon>Pedaliaceae</taxon>
        <taxon>Sesamum</taxon>
    </lineage>
</organism>
<evidence type="ECO:0000259" key="1">
    <source>
        <dbReference type="PROSITE" id="PS50878"/>
    </source>
</evidence>
<dbReference type="PROSITE" id="PS50878">
    <property type="entry name" value="RT_POL"/>
    <property type="match status" value="1"/>
</dbReference>
<dbReference type="InterPro" id="IPR043502">
    <property type="entry name" value="DNA/RNA_pol_sf"/>
</dbReference>
<dbReference type="Pfam" id="PF00078">
    <property type="entry name" value="RVT_1"/>
    <property type="match status" value="1"/>
</dbReference>
<gene>
    <name evidence="2" type="ORF">Sradi_0580100</name>
</gene>
<dbReference type="InterPro" id="IPR052343">
    <property type="entry name" value="Retrotransposon-Effector_Assoc"/>
</dbReference>
<dbReference type="CDD" id="cd01650">
    <property type="entry name" value="RT_nLTR_like"/>
    <property type="match status" value="1"/>
</dbReference>
<dbReference type="Gene3D" id="3.30.420.10">
    <property type="entry name" value="Ribonuclease H-like superfamily/Ribonuclease H"/>
    <property type="match status" value="1"/>
</dbReference>
<sequence>MTTSKCVLNILNTHSFSHEINFTHIVLIPKCHKPESITQFRPISLCNVVVRLVSKVIANRLKPYLDQIISPSQSAFIPGRLITDNVLVAFEVNHYLKSRRVGGGGHVAIKLDMSKAYDRIEWNFLRHMLTRLGFHERVVSLIMNCVSSVSYSFMLNRSQFGFLRPGRGIRQGDPLSPYLFIIYAEALSCLLQEKERCGDIRGVAVARSAPRVSHLLFADDTLIFCQATTAALQVISRGIGEVWSDFLQAKRGYNSSFTWRSILEAQPTLIAGLRWRVGDGQRVKVWEDSWIPRPVTFKPITPRNQIHPDLRVAKLIESTDRSWNKELVEDLFWPEDATTILSIPLGRSPLNDEQVWHYTKSGIFSVKSAYHVACRLFRDRCSSFAGSSGSGATEWSFLWGTKVPNKVKVFLWRLSCDALPKAENLWRRKCSNDMSCSTYGGGCESPKHVFLECPVARQIWALSSLPWLVIDRWKMGAAEWIQRVREKVDHGQFNLFGMVCWMIWFRRNKYAMEKMNMDPLAVVCSAKSLLNDFNNSIVKNERERPANDTKWKPPDHGCIKINFDAATFKDRTGIGVGVVARDDSGVCLAWQMDFVAGLREAEFGEAIAARMAVELGRRFGWEKCIIEGDCLRVIKKLTTRQHDLSPVEPIIVDIFRNAIGTTHFSFVHVNRIANHAAYTVARHATIREEGIFPPVFLLPAILADNPI</sequence>
<comment type="caution">
    <text evidence="2">The sequence shown here is derived from an EMBL/GenBank/DDBJ whole genome shotgun (WGS) entry which is preliminary data.</text>
</comment>
<proteinExistence type="predicted"/>
<feature type="domain" description="Reverse transcriptase" evidence="1">
    <location>
        <begin position="9"/>
        <end position="275"/>
    </location>
</feature>
<dbReference type="GO" id="GO:0004523">
    <property type="term" value="F:RNA-DNA hybrid ribonuclease activity"/>
    <property type="evidence" value="ECO:0007669"/>
    <property type="project" value="InterPro"/>
</dbReference>